<evidence type="ECO:0000256" key="1">
    <source>
        <dbReference type="SAM" id="Phobius"/>
    </source>
</evidence>
<reference evidence="2" key="1">
    <citation type="submission" date="2023-07" db="EMBL/GenBank/DDBJ databases">
        <authorList>
            <person name="Xia Y."/>
        </authorList>
    </citation>
    <scope>NUCLEOTIDE SEQUENCE</scope>
    <source>
        <strain evidence="2">E</strain>
    </source>
</reference>
<keyword evidence="1" id="KW-0472">Membrane</keyword>
<feature type="transmembrane region" description="Helical" evidence="1">
    <location>
        <begin position="7"/>
        <end position="27"/>
    </location>
</feature>
<feature type="transmembrane region" description="Helical" evidence="1">
    <location>
        <begin position="39"/>
        <end position="68"/>
    </location>
</feature>
<gene>
    <name evidence="2" type="ORF">MarDSR_162</name>
</gene>
<keyword evidence="1 2" id="KW-0812">Transmembrane</keyword>
<keyword evidence="1" id="KW-1133">Transmembrane helix</keyword>
<dbReference type="EMBL" id="OR343189">
    <property type="protein sequence ID" value="WNL50201.1"/>
    <property type="molecule type" value="Genomic_DNA"/>
</dbReference>
<sequence>MQRLALAGCLSGGVFVGLGLILFTLLWDHYTDDGIEESVYVALAATLVVGVSSVICGVLLGTILVFLFEATSRQNYDILR</sequence>
<accession>A0AA96EPY5</accession>
<proteinExistence type="predicted"/>
<organism evidence="2">
    <name type="scientific">Marseillevirus sp</name>
    <dbReference type="NCBI Taxonomy" id="2809551"/>
    <lineage>
        <taxon>Viruses</taxon>
        <taxon>Varidnaviria</taxon>
        <taxon>Bamfordvirae</taxon>
        <taxon>Nucleocytoviricota</taxon>
        <taxon>Megaviricetes</taxon>
        <taxon>Pimascovirales</taxon>
        <taxon>Pimascovirales incertae sedis</taxon>
        <taxon>Marseilleviridae</taxon>
        <taxon>Marseillevirus</taxon>
    </lineage>
</organism>
<name>A0AA96EPY5_9VIRU</name>
<evidence type="ECO:0000313" key="2">
    <source>
        <dbReference type="EMBL" id="WNL50201.1"/>
    </source>
</evidence>
<protein>
    <submittedName>
        <fullName evidence="2">Transmembrane domain containing protein</fullName>
    </submittedName>
</protein>